<proteinExistence type="predicted"/>
<protein>
    <submittedName>
        <fullName evidence="1">Uncharacterized protein</fullName>
    </submittedName>
</protein>
<comment type="caution">
    <text evidence="1">The sequence shown here is derived from an EMBL/GenBank/DDBJ whole genome shotgun (WGS) entry which is preliminary data.</text>
</comment>
<evidence type="ECO:0000313" key="1">
    <source>
        <dbReference type="EMBL" id="EIY70978.1"/>
    </source>
</evidence>
<gene>
    <name evidence="1" type="ORF">HMPREF1071_00295</name>
</gene>
<organism evidence="1 2">
    <name type="scientific">Bacteroides salyersiae CL02T12C01</name>
    <dbReference type="NCBI Taxonomy" id="997887"/>
    <lineage>
        <taxon>Bacteria</taxon>
        <taxon>Pseudomonadati</taxon>
        <taxon>Bacteroidota</taxon>
        <taxon>Bacteroidia</taxon>
        <taxon>Bacteroidales</taxon>
        <taxon>Bacteroidaceae</taxon>
        <taxon>Bacteroides</taxon>
    </lineage>
</organism>
<evidence type="ECO:0000313" key="2">
    <source>
        <dbReference type="Proteomes" id="UP000005150"/>
    </source>
</evidence>
<dbReference type="HOGENOM" id="CLU_3114737_0_0_10"/>
<sequence>MCQLAALAFGLGIFIALLFRMFELCCSAWHGIRHIDLLIHWHIDSLTHYL</sequence>
<name>I9TP18_9BACE</name>
<reference evidence="1 2" key="1">
    <citation type="submission" date="2012-02" db="EMBL/GenBank/DDBJ databases">
        <title>The Genome Sequence of Bacteroides salyersiae CL02T12C01.</title>
        <authorList>
            <consortium name="The Broad Institute Genome Sequencing Platform"/>
            <person name="Earl A."/>
            <person name="Ward D."/>
            <person name="Feldgarden M."/>
            <person name="Gevers D."/>
            <person name="Zitomersky N.L."/>
            <person name="Coyne M.J."/>
            <person name="Comstock L.E."/>
            <person name="Young S.K."/>
            <person name="Zeng Q."/>
            <person name="Gargeya S."/>
            <person name="Fitzgerald M."/>
            <person name="Haas B."/>
            <person name="Abouelleil A."/>
            <person name="Alvarado L."/>
            <person name="Arachchi H.M."/>
            <person name="Berlin A."/>
            <person name="Chapman S.B."/>
            <person name="Gearin G."/>
            <person name="Goldberg J."/>
            <person name="Griggs A."/>
            <person name="Gujja S."/>
            <person name="Hansen M."/>
            <person name="Heiman D."/>
            <person name="Howarth C."/>
            <person name="Larimer J."/>
            <person name="Lui A."/>
            <person name="MacDonald P.J.P."/>
            <person name="McCowen C."/>
            <person name="Montmayeur A."/>
            <person name="Murphy C."/>
            <person name="Neiman D."/>
            <person name="Pearson M."/>
            <person name="Priest M."/>
            <person name="Roberts A."/>
            <person name="Saif S."/>
            <person name="Shea T."/>
            <person name="Sisk P."/>
            <person name="Stolte C."/>
            <person name="Sykes S."/>
            <person name="Wortman J."/>
            <person name="Nusbaum C."/>
            <person name="Birren B."/>
        </authorList>
    </citation>
    <scope>NUCLEOTIDE SEQUENCE [LARGE SCALE GENOMIC DNA]</scope>
    <source>
        <strain evidence="1 2">CL02T12C01</strain>
    </source>
</reference>
<dbReference type="AlphaFoldDB" id="I9TP18"/>
<accession>I9TP18</accession>
<dbReference type="Proteomes" id="UP000005150">
    <property type="component" value="Unassembled WGS sequence"/>
</dbReference>
<dbReference type="EMBL" id="AGXV01000003">
    <property type="protein sequence ID" value="EIY70978.1"/>
    <property type="molecule type" value="Genomic_DNA"/>
</dbReference>
<keyword evidence="2" id="KW-1185">Reference proteome</keyword>